<comment type="caution">
    <text evidence="7">The sequence shown here is derived from an EMBL/GenBank/DDBJ whole genome shotgun (WGS) entry which is preliminary data.</text>
</comment>
<dbReference type="SUPFAM" id="SSF48230">
    <property type="entry name" value="Chondroitin AC/alginate lyase"/>
    <property type="match status" value="1"/>
</dbReference>
<dbReference type="Pfam" id="PF07940">
    <property type="entry name" value="Hepar_II_III_C"/>
    <property type="match status" value="1"/>
</dbReference>
<keyword evidence="4" id="KW-0456">Lyase</keyword>
<dbReference type="Pfam" id="PF16889">
    <property type="entry name" value="Hepar_II_III_N"/>
    <property type="match status" value="1"/>
</dbReference>
<dbReference type="GO" id="GO:0016829">
    <property type="term" value="F:lyase activity"/>
    <property type="evidence" value="ECO:0007669"/>
    <property type="project" value="UniProtKB-KW"/>
</dbReference>
<dbReference type="RefSeq" id="WP_170030812.1">
    <property type="nucleotide sequence ID" value="NZ_JACHIA010000001.1"/>
</dbReference>
<dbReference type="Gene3D" id="1.50.10.100">
    <property type="entry name" value="Chondroitin AC/alginate lyase"/>
    <property type="match status" value="1"/>
</dbReference>
<keyword evidence="2" id="KW-0732">Signal</keyword>
<evidence type="ECO:0000256" key="1">
    <source>
        <dbReference type="ARBA" id="ARBA00004418"/>
    </source>
</evidence>
<dbReference type="Gene3D" id="2.70.98.70">
    <property type="match status" value="1"/>
</dbReference>
<dbReference type="Proteomes" id="UP000582837">
    <property type="component" value="Unassembled WGS sequence"/>
</dbReference>
<keyword evidence="8" id="KW-1185">Reference proteome</keyword>
<evidence type="ECO:0000256" key="2">
    <source>
        <dbReference type="ARBA" id="ARBA00022729"/>
    </source>
</evidence>
<dbReference type="PANTHER" id="PTHR39210">
    <property type="entry name" value="HEPARIN-SULFATE LYASE"/>
    <property type="match status" value="1"/>
</dbReference>
<feature type="domain" description="Heparinase II/III-like C-terminal" evidence="5">
    <location>
        <begin position="404"/>
        <end position="580"/>
    </location>
</feature>
<gene>
    <name evidence="7" type="ORF">HNQ61_000205</name>
</gene>
<organism evidence="7 8">
    <name type="scientific">Longimicrobium terrae</name>
    <dbReference type="NCBI Taxonomy" id="1639882"/>
    <lineage>
        <taxon>Bacteria</taxon>
        <taxon>Pseudomonadati</taxon>
        <taxon>Gemmatimonadota</taxon>
        <taxon>Longimicrobiia</taxon>
        <taxon>Longimicrobiales</taxon>
        <taxon>Longimicrobiaceae</taxon>
        <taxon>Longimicrobium</taxon>
    </lineage>
</organism>
<evidence type="ECO:0000313" key="8">
    <source>
        <dbReference type="Proteomes" id="UP000582837"/>
    </source>
</evidence>
<feature type="domain" description="Heparin-sulfate lyase N-terminal" evidence="6">
    <location>
        <begin position="136"/>
        <end position="306"/>
    </location>
</feature>
<dbReference type="AlphaFoldDB" id="A0A841GU92"/>
<evidence type="ECO:0000256" key="3">
    <source>
        <dbReference type="ARBA" id="ARBA00022764"/>
    </source>
</evidence>
<dbReference type="EMBL" id="JACHIA010000001">
    <property type="protein sequence ID" value="MBB6068594.1"/>
    <property type="molecule type" value="Genomic_DNA"/>
</dbReference>
<dbReference type="PANTHER" id="PTHR39210:SF1">
    <property type="entry name" value="HEPARIN-SULFATE LYASE"/>
    <property type="match status" value="1"/>
</dbReference>
<evidence type="ECO:0000259" key="5">
    <source>
        <dbReference type="Pfam" id="PF07940"/>
    </source>
</evidence>
<dbReference type="InterPro" id="IPR012480">
    <property type="entry name" value="Hepar_II_III_C"/>
</dbReference>
<proteinExistence type="predicted"/>
<evidence type="ECO:0000313" key="7">
    <source>
        <dbReference type="EMBL" id="MBB6068594.1"/>
    </source>
</evidence>
<dbReference type="InterPro" id="IPR008929">
    <property type="entry name" value="Chondroitin_lyas"/>
</dbReference>
<dbReference type="InterPro" id="IPR031680">
    <property type="entry name" value="Hepar_II_III_N"/>
</dbReference>
<comment type="subcellular location">
    <subcellularLocation>
        <location evidence="1">Periplasm</location>
    </subcellularLocation>
</comment>
<sequence length="610" mass="66148">MLPVDRWPRAVRTLARTYGARGAVLRAVHEGRRAAGRFRPAPRHAVAAEMAGAHPFRVDTGRLKASTDLAGAAERGDQVVRGFHQAYRWTWRPLPADAAGWSTHPSTGHAFPSAAPWWTVPHMGAASGDIKDLWEPGRFAWVYDLVRASMVTGDARYAEDFRRRFAVWRESSPPFRGPHWSCGQETAIRAFALLYAEANLPHTPGLAETLSASGERIADALGYAVSQRNNHAISEAAGLVALGVRFRGTHPEAEEWLRRGHRWMNTLVTEQFAVDGWYVQHSFTYLRLALDQCVLAERALRSAGLRLAPAAAERIAAAVRLLLAVIHPATGHVPNHGANDGAFVHPVTLAEYRDFRPVLTAVCATWGLPLPANVRACAETLAWLGLDAPPAGPALGDGVWSGPSGWAAVRLGEAQAFIRAGEYDSRPSHLDPLQLDVRLAGREVVVDAGTFAYNGPPPWKNGLVSARIHNGPVLDGREPGVRGPRFLWYLWPEARVLRAEIRGAQAVLEAEVPGRMRRTVHVSPSAVRVVDDVQPGVAEQAEVRWLLHPDADPRSVQVEGGAETAAAAEGDPAGWYSPGYGVRLPSRTVHAGRPAREGVRIVTTMAAGGV</sequence>
<evidence type="ECO:0008006" key="9">
    <source>
        <dbReference type="Google" id="ProtNLM"/>
    </source>
</evidence>
<evidence type="ECO:0000259" key="6">
    <source>
        <dbReference type="Pfam" id="PF16889"/>
    </source>
</evidence>
<keyword evidence="3" id="KW-0574">Periplasm</keyword>
<name>A0A841GU92_9BACT</name>
<evidence type="ECO:0000256" key="4">
    <source>
        <dbReference type="ARBA" id="ARBA00023239"/>
    </source>
</evidence>
<dbReference type="GO" id="GO:0042597">
    <property type="term" value="C:periplasmic space"/>
    <property type="evidence" value="ECO:0007669"/>
    <property type="project" value="UniProtKB-SubCell"/>
</dbReference>
<protein>
    <recommendedName>
        <fullName evidence="9">Heparin-sulfate lyase N-terminal domain-containing protein</fullName>
    </recommendedName>
</protein>
<accession>A0A841GU92</accession>
<reference evidence="7 8" key="1">
    <citation type="submission" date="2020-08" db="EMBL/GenBank/DDBJ databases">
        <title>Genomic Encyclopedia of Type Strains, Phase IV (KMG-IV): sequencing the most valuable type-strain genomes for metagenomic binning, comparative biology and taxonomic classification.</title>
        <authorList>
            <person name="Goeker M."/>
        </authorList>
    </citation>
    <scope>NUCLEOTIDE SEQUENCE [LARGE SCALE GENOMIC DNA]</scope>
    <source>
        <strain evidence="7 8">DSM 29007</strain>
    </source>
</reference>